<dbReference type="Proteomes" id="UP001153555">
    <property type="component" value="Unassembled WGS sequence"/>
</dbReference>
<gene>
    <name evidence="1" type="ORF">SHERM_26141</name>
</gene>
<name>A0A9N7NB28_STRHE</name>
<dbReference type="OrthoDB" id="1737433at2759"/>
<proteinExistence type="predicted"/>
<sequence>PPLFRQSPPPSRQSHHICRMQEINDARTSQISRAENQAMFTRQRHDNVLPNIKKIMIRANWTCNFCSMSSINSVQKMWQKPLIFYFIVIMSNLVKLEFEALDISRKNYISRTLDAEIHLAARGLGETIISPNNSTIQDKAKAMILLRHHLNEALKNEYLTVKDLADLWKALKERYDHQKTVILPRARYEWMYLRFQDFKTVNEYNSAMVRIFSVLKLCGENITDYDMLEKTLSTFHASNVLLQQQYRAKGFVKYSELISCLLLAEQNNELLMKNHESRPTGSTAVPEIYAVISRQGTRNENSQTY</sequence>
<dbReference type="PANTHER" id="PTHR33325:SF11">
    <property type="entry name" value="COLD SHOCK DOMAIN-CONTAINING PROTEIN 4-LIKE"/>
    <property type="match status" value="1"/>
</dbReference>
<evidence type="ECO:0000313" key="1">
    <source>
        <dbReference type="EMBL" id="CAA0830751.1"/>
    </source>
</evidence>
<protein>
    <submittedName>
        <fullName evidence="1">Uncharacterized protein</fullName>
    </submittedName>
</protein>
<keyword evidence="2" id="KW-1185">Reference proteome</keyword>
<evidence type="ECO:0000313" key="2">
    <source>
        <dbReference type="Proteomes" id="UP001153555"/>
    </source>
</evidence>
<organism evidence="1 2">
    <name type="scientific">Striga hermonthica</name>
    <name type="common">Purple witchweed</name>
    <name type="synonym">Buchnera hermonthica</name>
    <dbReference type="NCBI Taxonomy" id="68872"/>
    <lineage>
        <taxon>Eukaryota</taxon>
        <taxon>Viridiplantae</taxon>
        <taxon>Streptophyta</taxon>
        <taxon>Embryophyta</taxon>
        <taxon>Tracheophyta</taxon>
        <taxon>Spermatophyta</taxon>
        <taxon>Magnoliopsida</taxon>
        <taxon>eudicotyledons</taxon>
        <taxon>Gunneridae</taxon>
        <taxon>Pentapetalae</taxon>
        <taxon>asterids</taxon>
        <taxon>lamiids</taxon>
        <taxon>Lamiales</taxon>
        <taxon>Orobanchaceae</taxon>
        <taxon>Buchnereae</taxon>
        <taxon>Striga</taxon>
    </lineage>
</organism>
<dbReference type="PANTHER" id="PTHR33325">
    <property type="entry name" value="ZINC FINGER, CCHC-TYPE-RELATED"/>
    <property type="match status" value="1"/>
</dbReference>
<feature type="non-terminal residue" evidence="1">
    <location>
        <position position="305"/>
    </location>
</feature>
<comment type="caution">
    <text evidence="1">The sequence shown here is derived from an EMBL/GenBank/DDBJ whole genome shotgun (WGS) entry which is preliminary data.</text>
</comment>
<feature type="non-terminal residue" evidence="1">
    <location>
        <position position="1"/>
    </location>
</feature>
<dbReference type="AlphaFoldDB" id="A0A9N7NB28"/>
<reference evidence="1" key="1">
    <citation type="submission" date="2019-12" db="EMBL/GenBank/DDBJ databases">
        <authorList>
            <person name="Scholes J."/>
        </authorList>
    </citation>
    <scope>NUCLEOTIDE SEQUENCE</scope>
</reference>
<accession>A0A9N7NB28</accession>
<dbReference type="EMBL" id="CACSLK010027831">
    <property type="protein sequence ID" value="CAA0830751.1"/>
    <property type="molecule type" value="Genomic_DNA"/>
</dbReference>